<gene>
    <name evidence="1" type="ORF">SAMN04487971_10610</name>
</gene>
<accession>A0A1G9H3K8</accession>
<sequence>MSLMSNVLAFPAQPVLPSLSRPAALVRAAIAGQAQWRRDRDLRRTLRSDSLPGPGQALAQLRADEDRMNAARQEGAADYDLHQHVMLMIAILAESRLAMAQQAPGPRLRAIG</sequence>
<dbReference type="OrthoDB" id="7778847at2"/>
<dbReference type="EMBL" id="FNGE01000006">
    <property type="protein sequence ID" value="SDL07404.1"/>
    <property type="molecule type" value="Genomic_DNA"/>
</dbReference>
<dbReference type="AlphaFoldDB" id="A0A1G9H3K8"/>
<evidence type="ECO:0000313" key="2">
    <source>
        <dbReference type="Proteomes" id="UP000199555"/>
    </source>
</evidence>
<name>A0A1G9H3K8_9RHOB</name>
<proteinExistence type="predicted"/>
<organism evidence="1 2">
    <name type="scientific">Paracoccus chinensis</name>
    <dbReference type="NCBI Taxonomy" id="525640"/>
    <lineage>
        <taxon>Bacteria</taxon>
        <taxon>Pseudomonadati</taxon>
        <taxon>Pseudomonadota</taxon>
        <taxon>Alphaproteobacteria</taxon>
        <taxon>Rhodobacterales</taxon>
        <taxon>Paracoccaceae</taxon>
        <taxon>Paracoccus</taxon>
    </lineage>
</organism>
<keyword evidence="2" id="KW-1185">Reference proteome</keyword>
<dbReference type="Pfam" id="PF20083">
    <property type="entry name" value="DUF6477"/>
    <property type="match status" value="1"/>
</dbReference>
<reference evidence="2" key="1">
    <citation type="submission" date="2016-10" db="EMBL/GenBank/DDBJ databases">
        <authorList>
            <person name="Varghese N."/>
            <person name="Submissions S."/>
        </authorList>
    </citation>
    <scope>NUCLEOTIDE SEQUENCE [LARGE SCALE GENOMIC DNA]</scope>
    <source>
        <strain evidence="2">CGMCC 1.7655</strain>
    </source>
</reference>
<evidence type="ECO:0000313" key="1">
    <source>
        <dbReference type="EMBL" id="SDL07404.1"/>
    </source>
</evidence>
<protein>
    <submittedName>
        <fullName evidence="1">Uncharacterized protein</fullName>
    </submittedName>
</protein>
<dbReference type="Proteomes" id="UP000199555">
    <property type="component" value="Unassembled WGS sequence"/>
</dbReference>
<dbReference type="STRING" id="525640.SAMN04487971_10610"/>
<dbReference type="InterPro" id="IPR045516">
    <property type="entry name" value="DUF6477"/>
</dbReference>